<keyword evidence="2 8" id="KW-0645">Protease</keyword>
<evidence type="ECO:0000256" key="2">
    <source>
        <dbReference type="ARBA" id="ARBA00022670"/>
    </source>
</evidence>
<comment type="caution">
    <text evidence="9">The sequence shown here is derived from an EMBL/GenBank/DDBJ whole genome shotgun (WGS) entry which is preliminary data.</text>
</comment>
<comment type="similarity">
    <text evidence="1 8">Belongs to the SOS response-associated peptidase family.</text>
</comment>
<evidence type="ECO:0000256" key="6">
    <source>
        <dbReference type="ARBA" id="ARBA00023125"/>
    </source>
</evidence>
<protein>
    <recommendedName>
        <fullName evidence="8">Abasic site processing protein</fullName>
        <ecNumber evidence="8">3.4.-.-</ecNumber>
    </recommendedName>
</protein>
<dbReference type="PANTHER" id="PTHR13604:SF0">
    <property type="entry name" value="ABASIC SITE PROCESSING PROTEIN HMCES"/>
    <property type="match status" value="1"/>
</dbReference>
<gene>
    <name evidence="9" type="ORF">FC50_GL000144</name>
</gene>
<dbReference type="EC" id="3.4.-.-" evidence="8"/>
<evidence type="ECO:0000256" key="1">
    <source>
        <dbReference type="ARBA" id="ARBA00008136"/>
    </source>
</evidence>
<dbReference type="RefSeq" id="WP_056956352.1">
    <property type="nucleotide sequence ID" value="NZ_AZFJ01000036.1"/>
</dbReference>
<evidence type="ECO:0000256" key="5">
    <source>
        <dbReference type="ARBA" id="ARBA00023124"/>
    </source>
</evidence>
<dbReference type="GO" id="GO:0106300">
    <property type="term" value="P:protein-DNA covalent cross-linking repair"/>
    <property type="evidence" value="ECO:0007669"/>
    <property type="project" value="InterPro"/>
</dbReference>
<evidence type="ECO:0000256" key="4">
    <source>
        <dbReference type="ARBA" id="ARBA00022801"/>
    </source>
</evidence>
<dbReference type="GO" id="GO:0006508">
    <property type="term" value="P:proteolysis"/>
    <property type="evidence" value="ECO:0007669"/>
    <property type="project" value="UniProtKB-KW"/>
</dbReference>
<keyword evidence="5" id="KW-0190">Covalent protein-DNA linkage</keyword>
<dbReference type="GO" id="GO:0003697">
    <property type="term" value="F:single-stranded DNA binding"/>
    <property type="evidence" value="ECO:0007669"/>
    <property type="project" value="InterPro"/>
</dbReference>
<dbReference type="PATRIC" id="fig|1423783.4.peg.151"/>
<keyword evidence="4 8" id="KW-0378">Hydrolase</keyword>
<dbReference type="InterPro" id="IPR003738">
    <property type="entry name" value="SRAP"/>
</dbReference>
<evidence type="ECO:0000313" key="10">
    <source>
        <dbReference type="Proteomes" id="UP000051922"/>
    </source>
</evidence>
<dbReference type="GO" id="GO:0016829">
    <property type="term" value="F:lyase activity"/>
    <property type="evidence" value="ECO:0007669"/>
    <property type="project" value="UniProtKB-KW"/>
</dbReference>
<name>A0A0R1U2X4_9LACO</name>
<evidence type="ECO:0000256" key="3">
    <source>
        <dbReference type="ARBA" id="ARBA00022763"/>
    </source>
</evidence>
<dbReference type="Gene3D" id="3.90.1680.10">
    <property type="entry name" value="SOS response associated peptidase-like"/>
    <property type="match status" value="1"/>
</dbReference>
<dbReference type="AlphaFoldDB" id="A0A0R1U2X4"/>
<dbReference type="PANTHER" id="PTHR13604">
    <property type="entry name" value="DC12-RELATED"/>
    <property type="match status" value="1"/>
</dbReference>
<proteinExistence type="inferred from homology"/>
<sequence>MCGRYSFNVKGSPRLQTLARQLAEQGINVQTGEVAPGDNMAVVTRKGDRMTLGAVKWGFPGFAGSRPVINARAETVLDKPMFRDAFLAHRCVFPSDAFYEWNPSHERFSFDRSDQQVIFLAGIIRDYPDGPRGVILTTNPNQDVGAVHDRMPLMVDEQHIRDWIMDTTFAQHWLAHPMDRLRGTRQVALGEDIPLDWDNQD</sequence>
<evidence type="ECO:0000313" key="9">
    <source>
        <dbReference type="EMBL" id="KRL86948.1"/>
    </source>
</evidence>
<dbReference type="Pfam" id="PF02586">
    <property type="entry name" value="SRAP"/>
    <property type="match status" value="1"/>
</dbReference>
<accession>A0A0R1U2X4</accession>
<keyword evidence="10" id="KW-1185">Reference proteome</keyword>
<dbReference type="GO" id="GO:0008233">
    <property type="term" value="F:peptidase activity"/>
    <property type="evidence" value="ECO:0007669"/>
    <property type="project" value="UniProtKB-KW"/>
</dbReference>
<dbReference type="EMBL" id="AZFJ01000036">
    <property type="protein sequence ID" value="KRL86948.1"/>
    <property type="molecule type" value="Genomic_DNA"/>
</dbReference>
<dbReference type="Proteomes" id="UP000051922">
    <property type="component" value="Unassembled WGS sequence"/>
</dbReference>
<reference evidence="9 10" key="1">
    <citation type="journal article" date="2015" name="Genome Announc.">
        <title>Expanding the biotechnology potential of lactobacilli through comparative genomics of 213 strains and associated genera.</title>
        <authorList>
            <person name="Sun Z."/>
            <person name="Harris H.M."/>
            <person name="McCann A."/>
            <person name="Guo C."/>
            <person name="Argimon S."/>
            <person name="Zhang W."/>
            <person name="Yang X."/>
            <person name="Jeffery I.B."/>
            <person name="Cooney J.C."/>
            <person name="Kagawa T.F."/>
            <person name="Liu W."/>
            <person name="Song Y."/>
            <person name="Salvetti E."/>
            <person name="Wrobel A."/>
            <person name="Rasinkangas P."/>
            <person name="Parkhill J."/>
            <person name="Rea M.C."/>
            <person name="O'Sullivan O."/>
            <person name="Ritari J."/>
            <person name="Douillard F.P."/>
            <person name="Paul Ross R."/>
            <person name="Yang R."/>
            <person name="Briner A.E."/>
            <person name="Felis G.E."/>
            <person name="de Vos W.M."/>
            <person name="Barrangou R."/>
            <person name="Klaenhammer T.R."/>
            <person name="Caufield P.W."/>
            <person name="Cui Y."/>
            <person name="Zhang H."/>
            <person name="O'Toole P.W."/>
        </authorList>
    </citation>
    <scope>NUCLEOTIDE SEQUENCE [LARGE SCALE GENOMIC DNA]</scope>
    <source>
        <strain evidence="9 10">DSM 15945</strain>
    </source>
</reference>
<keyword evidence="3" id="KW-0227">DNA damage</keyword>
<keyword evidence="6" id="KW-0238">DNA-binding</keyword>
<dbReference type="STRING" id="1423783.FC50_GL000144"/>
<evidence type="ECO:0000256" key="8">
    <source>
        <dbReference type="RuleBase" id="RU364100"/>
    </source>
</evidence>
<dbReference type="SUPFAM" id="SSF143081">
    <property type="entry name" value="BB1717-like"/>
    <property type="match status" value="1"/>
</dbReference>
<organism evidence="9 10">
    <name type="scientific">Lacticaseibacillus pantheris DSM 15945 = JCM 12539 = NBRC 106106</name>
    <dbReference type="NCBI Taxonomy" id="1423783"/>
    <lineage>
        <taxon>Bacteria</taxon>
        <taxon>Bacillati</taxon>
        <taxon>Bacillota</taxon>
        <taxon>Bacilli</taxon>
        <taxon>Lactobacillales</taxon>
        <taxon>Lactobacillaceae</taxon>
        <taxon>Lacticaseibacillus</taxon>
    </lineage>
</organism>
<evidence type="ECO:0000256" key="7">
    <source>
        <dbReference type="ARBA" id="ARBA00023239"/>
    </source>
</evidence>
<keyword evidence="7" id="KW-0456">Lyase</keyword>
<dbReference type="InterPro" id="IPR036590">
    <property type="entry name" value="SRAP-like"/>
</dbReference>